<evidence type="ECO:0000259" key="7">
    <source>
        <dbReference type="Pfam" id="PF00078"/>
    </source>
</evidence>
<evidence type="ECO:0000259" key="8">
    <source>
        <dbReference type="Pfam" id="PF17919"/>
    </source>
</evidence>
<dbReference type="InterPro" id="IPR000477">
    <property type="entry name" value="RT_dom"/>
</dbReference>
<dbReference type="Pfam" id="PF00078">
    <property type="entry name" value="RVT_1"/>
    <property type="match status" value="1"/>
</dbReference>
<evidence type="ECO:0000256" key="5">
    <source>
        <dbReference type="ARBA" id="ARBA00022759"/>
    </source>
</evidence>
<keyword evidence="3" id="KW-0548">Nucleotidyltransferase</keyword>
<evidence type="ECO:0000256" key="6">
    <source>
        <dbReference type="ARBA" id="ARBA00023268"/>
    </source>
</evidence>
<dbReference type="FunFam" id="3.30.70.270:FF:000020">
    <property type="entry name" value="Transposon Tf2-6 polyprotein-like Protein"/>
    <property type="match status" value="1"/>
</dbReference>
<dbReference type="Gene3D" id="3.30.70.270">
    <property type="match status" value="2"/>
</dbReference>
<keyword evidence="2" id="KW-0808">Transferase</keyword>
<name>A0A0D6MBQ5_9BILA</name>
<dbReference type="SUPFAM" id="SSF50630">
    <property type="entry name" value="Acid proteases"/>
    <property type="match status" value="1"/>
</dbReference>
<keyword evidence="10" id="KW-1185">Reference proteome</keyword>
<organism evidence="9 10">
    <name type="scientific">Ancylostoma ceylanicum</name>
    <dbReference type="NCBI Taxonomy" id="53326"/>
    <lineage>
        <taxon>Eukaryota</taxon>
        <taxon>Metazoa</taxon>
        <taxon>Ecdysozoa</taxon>
        <taxon>Nematoda</taxon>
        <taxon>Chromadorea</taxon>
        <taxon>Rhabditida</taxon>
        <taxon>Rhabditina</taxon>
        <taxon>Rhabditomorpha</taxon>
        <taxon>Strongyloidea</taxon>
        <taxon>Ancylostomatidae</taxon>
        <taxon>Ancylostomatinae</taxon>
        <taxon>Ancylostoma</taxon>
    </lineage>
</organism>
<evidence type="ECO:0000256" key="3">
    <source>
        <dbReference type="ARBA" id="ARBA00022695"/>
    </source>
</evidence>
<dbReference type="Pfam" id="PF13975">
    <property type="entry name" value="gag-asp_proteas"/>
    <property type="match status" value="1"/>
</dbReference>
<gene>
    <name evidence="9" type="ORF">ANCCEY_03006</name>
</gene>
<evidence type="ECO:0000256" key="1">
    <source>
        <dbReference type="ARBA" id="ARBA00012493"/>
    </source>
</evidence>
<accession>A0A0D6MBQ5</accession>
<dbReference type="InterPro" id="IPR043128">
    <property type="entry name" value="Rev_trsase/Diguanyl_cyclase"/>
</dbReference>
<evidence type="ECO:0000313" key="9">
    <source>
        <dbReference type="EMBL" id="EPB77922.1"/>
    </source>
</evidence>
<dbReference type="InterPro" id="IPR043502">
    <property type="entry name" value="DNA/RNA_pol_sf"/>
</dbReference>
<dbReference type="InterPro" id="IPR021109">
    <property type="entry name" value="Peptidase_aspartic_dom_sf"/>
</dbReference>
<keyword evidence="4" id="KW-0540">Nuclease</keyword>
<dbReference type="Pfam" id="PF17919">
    <property type="entry name" value="RT_RNaseH_2"/>
    <property type="match status" value="1"/>
</dbReference>
<dbReference type="Gene3D" id="3.10.10.10">
    <property type="entry name" value="HIV Type 1 Reverse Transcriptase, subunit A, domain 1"/>
    <property type="match status" value="1"/>
</dbReference>
<dbReference type="Proteomes" id="UP000054495">
    <property type="component" value="Unassembled WGS sequence"/>
</dbReference>
<dbReference type="InterPro" id="IPR050951">
    <property type="entry name" value="Retrovirus_Pol_polyprotein"/>
</dbReference>
<dbReference type="GO" id="GO:0004519">
    <property type="term" value="F:endonuclease activity"/>
    <property type="evidence" value="ECO:0007669"/>
    <property type="project" value="UniProtKB-KW"/>
</dbReference>
<proteinExistence type="predicted"/>
<keyword evidence="6" id="KW-0511">Multifunctional enzyme</keyword>
<evidence type="ECO:0000313" key="10">
    <source>
        <dbReference type="Proteomes" id="UP000054495"/>
    </source>
</evidence>
<dbReference type="InterPro" id="IPR041577">
    <property type="entry name" value="RT_RNaseH_2"/>
</dbReference>
<dbReference type="EMBL" id="KE124825">
    <property type="protein sequence ID" value="EPB77922.1"/>
    <property type="molecule type" value="Genomic_DNA"/>
</dbReference>
<dbReference type="EC" id="2.7.7.49" evidence="1"/>
<dbReference type="PANTHER" id="PTHR37984">
    <property type="entry name" value="PROTEIN CBG26694"/>
    <property type="match status" value="1"/>
</dbReference>
<dbReference type="SUPFAM" id="SSF56672">
    <property type="entry name" value="DNA/RNA polymerases"/>
    <property type="match status" value="1"/>
</dbReference>
<keyword evidence="5" id="KW-0255">Endonuclease</keyword>
<evidence type="ECO:0000256" key="2">
    <source>
        <dbReference type="ARBA" id="ARBA00022679"/>
    </source>
</evidence>
<dbReference type="PANTHER" id="PTHR37984:SF5">
    <property type="entry name" value="PROTEIN NYNRIN-LIKE"/>
    <property type="match status" value="1"/>
</dbReference>
<reference evidence="9 10" key="1">
    <citation type="submission" date="2013-05" db="EMBL/GenBank/DDBJ databases">
        <title>Draft genome of the parasitic nematode Anyclostoma ceylanicum.</title>
        <authorList>
            <person name="Mitreva M."/>
        </authorList>
    </citation>
    <scope>NUCLEOTIDE SEQUENCE [LARGE SCALE GENOMIC DNA]</scope>
</reference>
<keyword evidence="5" id="KW-0378">Hydrolase</keyword>
<dbReference type="GO" id="GO:0003964">
    <property type="term" value="F:RNA-directed DNA polymerase activity"/>
    <property type="evidence" value="ECO:0007669"/>
    <property type="project" value="UniProtKB-EC"/>
</dbReference>
<dbReference type="AlphaFoldDB" id="A0A0D6MBQ5"/>
<sequence>MSVQDSRTYLEVHINGRRTRLQLDTGAEITMISKKTWNDIGRPPTEACFMPVKTADGSLMEIIGRFETDFTFFSDRHHRPTNGRGYCYVTQSTDLLGLEWCIQMPDYREFKDQYHRRMAATALDKIRDETVTSLKARFAEGFSPGLGRCTKTKAKLVLELDATPHPLPTAEEVFTKLNGGQLFSQIDLADAHLQVEVDETSKELLTVNIHRGPFRYNCLTSGVKSAPGIFQQIIDSMIAGLTGVAAYLDDIIVTGRTCNFPMQEIRYLGDIIDKDGRRADPNKMKAITEMPPPKDLTQLRPFLRMINYFRAFIPQMRQVRSPLNALLKKNVPFNWSKDCQDAFDKAKEVLASPLLLTHFDLNLELVVAADASEYGIGAVILHRSADGTEKA</sequence>
<dbReference type="CDD" id="cd01647">
    <property type="entry name" value="RT_LTR"/>
    <property type="match status" value="1"/>
</dbReference>
<evidence type="ECO:0000256" key="4">
    <source>
        <dbReference type="ARBA" id="ARBA00022722"/>
    </source>
</evidence>
<feature type="domain" description="Reverse transcriptase/retrotransposon-derived protein RNase H-like" evidence="8">
    <location>
        <begin position="335"/>
        <end position="389"/>
    </location>
</feature>
<feature type="domain" description="Reverse transcriptase" evidence="7">
    <location>
        <begin position="166"/>
        <end position="287"/>
    </location>
</feature>
<protein>
    <recommendedName>
        <fullName evidence="1">RNA-directed DNA polymerase</fullName>
        <ecNumber evidence="1">2.7.7.49</ecNumber>
    </recommendedName>
</protein>
<dbReference type="Gene3D" id="2.40.70.10">
    <property type="entry name" value="Acid Proteases"/>
    <property type="match status" value="1"/>
</dbReference>